<dbReference type="Proteomes" id="UP001336835">
    <property type="component" value="Unassembled WGS sequence"/>
</dbReference>
<evidence type="ECO:0000259" key="1">
    <source>
        <dbReference type="Pfam" id="PF10077"/>
    </source>
</evidence>
<accession>A0ABU7I3X9</accession>
<comment type="caution">
    <text evidence="2">The sequence shown here is derived from an EMBL/GenBank/DDBJ whole genome shotgun (WGS) entry which is preliminary data.</text>
</comment>
<keyword evidence="3" id="KW-1185">Reference proteome</keyword>
<dbReference type="Pfam" id="PF10077">
    <property type="entry name" value="DUF2314"/>
    <property type="match status" value="1"/>
</dbReference>
<sequence>MGLFSKIFGKKNVVERQGEPDMVRVANEDEGMNWAIEKAKLTLWYFAASLQNPQSYQSYFSVKVKIIDGDNLEHIWLTEPHFDEDGNLFGTVGNEPVDVKTVKMDQKIGVDREHISDWMIVEHGRLIGGYTIRAIRNNIPDSEKPNFDQSIGLYIDEGVDYFKPGFDTPEGAILAIEEAYKKEDLEAVLACKDFTAEARVMMAKMSIEPDEETTKGLADVLEASFINSMNEYGFPNFNGITCAFPAREKVTEQHWIITEVCWYADGGKSVQKINVANTANGWRVLNPVSDDE</sequence>
<name>A0ABU7I3X9_9SPHI</name>
<dbReference type="EMBL" id="JAZDQT010000001">
    <property type="protein sequence ID" value="MEE1944160.1"/>
    <property type="molecule type" value="Genomic_DNA"/>
</dbReference>
<proteinExistence type="predicted"/>
<dbReference type="RefSeq" id="WP_330106536.1">
    <property type="nucleotide sequence ID" value="NZ_JAZDQT010000001.1"/>
</dbReference>
<dbReference type="InterPro" id="IPR018756">
    <property type="entry name" value="DUF2314"/>
</dbReference>
<evidence type="ECO:0000313" key="3">
    <source>
        <dbReference type="Proteomes" id="UP001336835"/>
    </source>
</evidence>
<feature type="domain" description="DUF2314" evidence="1">
    <location>
        <begin position="29"/>
        <end position="153"/>
    </location>
</feature>
<reference evidence="2 3" key="1">
    <citation type="submission" date="2024-01" db="EMBL/GenBank/DDBJ databases">
        <title>Pedobacter sp. nov., isolated from fresh soil.</title>
        <authorList>
            <person name="Le N.T.T."/>
        </authorList>
    </citation>
    <scope>NUCLEOTIDE SEQUENCE [LARGE SCALE GENOMIC DNA]</scope>
    <source>
        <strain evidence="2 3">KR3-3</strain>
    </source>
</reference>
<evidence type="ECO:0000313" key="2">
    <source>
        <dbReference type="EMBL" id="MEE1944160.1"/>
    </source>
</evidence>
<organism evidence="2 3">
    <name type="scientific">Pedobacter albus</name>
    <dbReference type="NCBI Taxonomy" id="3113905"/>
    <lineage>
        <taxon>Bacteria</taxon>
        <taxon>Pseudomonadati</taxon>
        <taxon>Bacteroidota</taxon>
        <taxon>Sphingobacteriia</taxon>
        <taxon>Sphingobacteriales</taxon>
        <taxon>Sphingobacteriaceae</taxon>
        <taxon>Pedobacter</taxon>
    </lineage>
</organism>
<gene>
    <name evidence="2" type="ORF">VRU48_03505</name>
</gene>
<protein>
    <submittedName>
        <fullName evidence="2">DUF2314 domain-containing protein</fullName>
    </submittedName>
</protein>